<evidence type="ECO:0000256" key="1">
    <source>
        <dbReference type="SAM" id="MobiDB-lite"/>
    </source>
</evidence>
<evidence type="ECO:0000313" key="4">
    <source>
        <dbReference type="Proteomes" id="UP001642464"/>
    </source>
</evidence>
<gene>
    <name evidence="3" type="ORF">SCF082_LOCUS454</name>
</gene>
<keyword evidence="2" id="KW-0812">Transmembrane</keyword>
<name>A0ABP0HAI2_9DINO</name>
<comment type="caution">
    <text evidence="3">The sequence shown here is derived from an EMBL/GenBank/DDBJ whole genome shotgun (WGS) entry which is preliminary data.</text>
</comment>
<organism evidence="3 4">
    <name type="scientific">Durusdinium trenchii</name>
    <dbReference type="NCBI Taxonomy" id="1381693"/>
    <lineage>
        <taxon>Eukaryota</taxon>
        <taxon>Sar</taxon>
        <taxon>Alveolata</taxon>
        <taxon>Dinophyceae</taxon>
        <taxon>Suessiales</taxon>
        <taxon>Symbiodiniaceae</taxon>
        <taxon>Durusdinium</taxon>
    </lineage>
</organism>
<feature type="region of interest" description="Disordered" evidence="1">
    <location>
        <begin position="657"/>
        <end position="692"/>
    </location>
</feature>
<evidence type="ECO:0000256" key="2">
    <source>
        <dbReference type="SAM" id="Phobius"/>
    </source>
</evidence>
<proteinExistence type="predicted"/>
<sequence>MVIAIFVNTLACIVWASHGWWVRKSGFQQYTDLLTQSKQKRDKRAQALADKAGLKLFNVVCKIYVQSVLFANTLAAVMMANVYDGLGFQALVMISMYVACFLIASDFVPLGPKNCDHIALWGHVLLLLVVLCPSSDMEFVIMGGARSLLRVFSGILFRDLWKVLSANMVLSLASIWQITRAAQAMDGPGHCFAAICSETLCVVQVALVVLLVQSLVGELTDSRLHIMNITAKSHARRNLLSVLVDADITLDANLKICAPSNKAQHFFTQDLAKDVTSVEGMKFHHLVAEADRSKLREFLNRGGMNSTGETVDGWSESSRSIQGGGSPASSMSIQMGKSGRFLQLFHASIPVMDREEKRQPRHLVGIQEHFSAQEVRDTVEPDVFFDHNPDAEQVYLSAPNLAAQQQGFQGPARRPPSTGSHASRDSKRSASSASSLRSSVAGLPEVGSISFIFNAYSEGLSIVEATLRFDTFKDHEPRVPEMRHWIRSRHWDQFRNWVQTEAQRCCLGQTDQGNCFEGPLEFYYPGQPDMTLVAGSVAVMGIQQNGESEDGNEEEEEEEGDDDEIGKDPEEALRIHGGLLKQSRQDTMDTTQNPGGEHSASSGSMGCNASPPMTGKGSQEDSKEDEVAENPFFDQDAEAEVDALLVEVECKAFSQYRSLNSKPRKSKRYGHLCRNRPHEPSLDAIPERPFRD</sequence>
<keyword evidence="2" id="KW-1133">Transmembrane helix</keyword>
<feature type="region of interest" description="Disordered" evidence="1">
    <location>
        <begin position="404"/>
        <end position="435"/>
    </location>
</feature>
<feature type="transmembrane region" description="Helical" evidence="2">
    <location>
        <begin position="120"/>
        <end position="141"/>
    </location>
</feature>
<feature type="region of interest" description="Disordered" evidence="1">
    <location>
        <begin position="545"/>
        <end position="634"/>
    </location>
</feature>
<feature type="compositionally biased region" description="Polar residues" evidence="1">
    <location>
        <begin position="588"/>
        <end position="607"/>
    </location>
</feature>
<evidence type="ECO:0000313" key="3">
    <source>
        <dbReference type="EMBL" id="CAK8986194.1"/>
    </source>
</evidence>
<protein>
    <submittedName>
        <fullName evidence="3">Choline transporter-like protein 2</fullName>
    </submittedName>
</protein>
<feature type="region of interest" description="Disordered" evidence="1">
    <location>
        <begin position="307"/>
        <end position="331"/>
    </location>
</feature>
<dbReference type="Proteomes" id="UP001642464">
    <property type="component" value="Unassembled WGS sequence"/>
</dbReference>
<feature type="transmembrane region" description="Helical" evidence="2">
    <location>
        <begin position="88"/>
        <end position="108"/>
    </location>
</feature>
<feature type="compositionally biased region" description="Acidic residues" evidence="1">
    <location>
        <begin position="547"/>
        <end position="565"/>
    </location>
</feature>
<feature type="compositionally biased region" description="Basic and acidic residues" evidence="1">
    <location>
        <begin position="676"/>
        <end position="692"/>
    </location>
</feature>
<keyword evidence="4" id="KW-1185">Reference proteome</keyword>
<accession>A0ABP0HAI2</accession>
<feature type="compositionally biased region" description="Basic residues" evidence="1">
    <location>
        <begin position="662"/>
        <end position="675"/>
    </location>
</feature>
<feature type="transmembrane region" description="Helical" evidence="2">
    <location>
        <begin position="63"/>
        <end position="82"/>
    </location>
</feature>
<dbReference type="EMBL" id="CAXAMM010000148">
    <property type="protein sequence ID" value="CAK8986194.1"/>
    <property type="molecule type" value="Genomic_DNA"/>
</dbReference>
<reference evidence="3 4" key="1">
    <citation type="submission" date="2024-02" db="EMBL/GenBank/DDBJ databases">
        <authorList>
            <person name="Chen Y."/>
            <person name="Shah S."/>
            <person name="Dougan E. K."/>
            <person name="Thang M."/>
            <person name="Chan C."/>
        </authorList>
    </citation>
    <scope>NUCLEOTIDE SEQUENCE [LARGE SCALE GENOMIC DNA]</scope>
</reference>
<keyword evidence="2" id="KW-0472">Membrane</keyword>